<dbReference type="InterPro" id="IPR003593">
    <property type="entry name" value="AAA+_ATPase"/>
</dbReference>
<comment type="subcellular location">
    <subcellularLocation>
        <location evidence="8">Cytoplasm</location>
    </subcellularLocation>
</comment>
<keyword evidence="6 8" id="KW-0446">Lipid-binding</keyword>
<protein>
    <recommendedName>
        <fullName evidence="8 9">Chromosomal replication initiator protein DnaA</fullName>
    </recommendedName>
</protein>
<dbReference type="Gene3D" id="1.10.1750.10">
    <property type="match status" value="1"/>
</dbReference>
<dbReference type="SMART" id="SM00760">
    <property type="entry name" value="Bac_DnaA_C"/>
    <property type="match status" value="1"/>
</dbReference>
<dbReference type="Pfam" id="PF00308">
    <property type="entry name" value="Bac_DnaA"/>
    <property type="match status" value="1"/>
</dbReference>
<accession>A0A1G1W9S0</accession>
<dbReference type="InterPro" id="IPR024633">
    <property type="entry name" value="DnaA_N_dom"/>
</dbReference>
<feature type="binding site" evidence="8">
    <location>
        <position position="163"/>
    </location>
    <ligand>
        <name>ATP</name>
        <dbReference type="ChEBI" id="CHEBI:30616"/>
    </ligand>
</feature>
<reference evidence="14 15" key="1">
    <citation type="journal article" date="2016" name="Nat. Commun.">
        <title>Thousands of microbial genomes shed light on interconnected biogeochemical processes in an aquifer system.</title>
        <authorList>
            <person name="Anantharaman K."/>
            <person name="Brown C.T."/>
            <person name="Hug L.A."/>
            <person name="Sharon I."/>
            <person name="Castelle C.J."/>
            <person name="Probst A.J."/>
            <person name="Thomas B.C."/>
            <person name="Singh A."/>
            <person name="Wilkins M.J."/>
            <person name="Karaoz U."/>
            <person name="Brodie E.L."/>
            <person name="Williams K.H."/>
            <person name="Hubbard S.S."/>
            <person name="Banfield J.F."/>
        </authorList>
    </citation>
    <scope>NUCLEOTIDE SEQUENCE [LARGE SCALE GENOMIC DNA]</scope>
</reference>
<dbReference type="InterPro" id="IPR018312">
    <property type="entry name" value="Chromosome_initiator_DnaA_CS"/>
</dbReference>
<comment type="subunit">
    <text evidence="8">Oligomerizes as a right-handed, spiral filament on DNA at oriC.</text>
</comment>
<dbReference type="GO" id="GO:0005886">
    <property type="term" value="C:plasma membrane"/>
    <property type="evidence" value="ECO:0007669"/>
    <property type="project" value="TreeGrafter"/>
</dbReference>
<evidence type="ECO:0000256" key="9">
    <source>
        <dbReference type="NCBIfam" id="TIGR00362"/>
    </source>
</evidence>
<dbReference type="Proteomes" id="UP000176631">
    <property type="component" value="Unassembled WGS sequence"/>
</dbReference>
<evidence type="ECO:0000313" key="14">
    <source>
        <dbReference type="EMBL" id="OGY24077.1"/>
    </source>
</evidence>
<feature type="region of interest" description="Domain IV, binds dsDNA" evidence="8">
    <location>
        <begin position="336"/>
        <end position="453"/>
    </location>
</feature>
<keyword evidence="7 8" id="KW-0238">DNA-binding</keyword>
<dbReference type="SUPFAM" id="SSF48295">
    <property type="entry name" value="TrpR-like"/>
    <property type="match status" value="1"/>
</dbReference>
<dbReference type="PANTHER" id="PTHR30050">
    <property type="entry name" value="CHROMOSOMAL REPLICATION INITIATOR PROTEIN DNAA"/>
    <property type="match status" value="1"/>
</dbReference>
<comment type="caution">
    <text evidence="8">Lacks conserved residue(s) required for the propagation of feature annotation.</text>
</comment>
<keyword evidence="3 8" id="KW-0235">DNA replication</keyword>
<dbReference type="CDD" id="cd00009">
    <property type="entry name" value="AAA"/>
    <property type="match status" value="1"/>
</dbReference>
<feature type="region of interest" description="Domain I, interacts with DnaA modulators" evidence="8">
    <location>
        <begin position="1"/>
        <end position="105"/>
    </location>
</feature>
<feature type="binding site" evidence="8">
    <location>
        <position position="166"/>
    </location>
    <ligand>
        <name>ATP</name>
        <dbReference type="ChEBI" id="CHEBI:30616"/>
    </ligand>
</feature>
<dbReference type="Pfam" id="PF11638">
    <property type="entry name" value="DnaA_N"/>
    <property type="match status" value="1"/>
</dbReference>
<dbReference type="PANTHER" id="PTHR30050:SF2">
    <property type="entry name" value="CHROMOSOMAL REPLICATION INITIATOR PROTEIN DNAA"/>
    <property type="match status" value="1"/>
</dbReference>
<dbReference type="FunFam" id="3.40.50.300:FF:000668">
    <property type="entry name" value="Chromosomal replication initiator protein DnaA"/>
    <property type="match status" value="1"/>
</dbReference>
<feature type="domain" description="AAA+ ATPase" evidence="12">
    <location>
        <begin position="152"/>
        <end position="284"/>
    </location>
</feature>
<dbReference type="Pfam" id="PF08299">
    <property type="entry name" value="Bac_DnaA_C"/>
    <property type="match status" value="1"/>
</dbReference>
<feature type="region of interest" description="Domain III, AAA+ region" evidence="8">
    <location>
        <begin position="119"/>
        <end position="335"/>
    </location>
</feature>
<dbReference type="InterPro" id="IPR010921">
    <property type="entry name" value="Trp_repressor/repl_initiator"/>
</dbReference>
<dbReference type="GO" id="GO:0003688">
    <property type="term" value="F:DNA replication origin binding"/>
    <property type="evidence" value="ECO:0007669"/>
    <property type="project" value="UniProtKB-UniRule"/>
</dbReference>
<dbReference type="SMART" id="SM00382">
    <property type="entry name" value="AAA"/>
    <property type="match status" value="1"/>
</dbReference>
<sequence>MDEKSLWESVLTELQLTLSAANFQTWFKGKTGVLSLKDGVVEIGCSSPYNKTWIEERYLGQIKEIVERISGASATLVFTVSAKGLEAPKVKEPKNPELAIPLFEDAASSTIKESLVVSNINPKYSFADFIVGQSNQLAYAVAKAVVDSPFERYNPLLIYGGVGVGKTHLLQAIGQGVILRRNPSRVIYSSSETFTNDMIEAIQKRQTVDFRAKYRAVDLLLIDDIQFIAGRESTQEEFFHTFNHLHGRGKQIILCCDRDPAQLSNLHERLRNRFSGGMVVKIETPDLELREAILLAKAHSEGASIDFPTIRFMAERLGPSVRSLEGGLLRLLAIAKLTGRAINEELVKNSINLDPPKKPSAEEILAEIARFFSLSLSDLRGVKRGKECVFPRQVAMYLLRTEVGLSFNEIASLLGGRDHTTVIYSVSKVENLVEKDGEIGRIVAEVKDKALGG</sequence>
<comment type="function">
    <text evidence="8 10">Plays an essential role in the initiation and regulation of chromosomal replication. ATP-DnaA binds to the origin of replication (oriC) to initiate formation of the DNA replication initiation complex once per cell cycle. Binds the DnaA box (a 9 base pair repeat at the origin) and separates the double-stranded (ds)DNA. Forms a right-handed helical filament on oriC DNA; dsDNA binds to the exterior of the filament while single-stranded (ss)DNA is stabiized in the filament's interior. The ATP-DnaA-oriC complex binds and stabilizes one strand of the AT-rich DNA unwinding element (DUE), permitting loading of DNA polymerase. After initiation quickly degrades to an ADP-DnaA complex that is not apt for DNA replication. Binds acidic phospholipids.</text>
</comment>
<comment type="similarity">
    <text evidence="1 8 11">Belongs to the DnaA family.</text>
</comment>
<evidence type="ECO:0000259" key="13">
    <source>
        <dbReference type="SMART" id="SM00760"/>
    </source>
</evidence>
<proteinExistence type="inferred from homology"/>
<dbReference type="GO" id="GO:0006270">
    <property type="term" value="P:DNA replication initiation"/>
    <property type="evidence" value="ECO:0007669"/>
    <property type="project" value="UniProtKB-UniRule"/>
</dbReference>
<keyword evidence="4 8" id="KW-0547">Nucleotide-binding</keyword>
<dbReference type="InterPro" id="IPR027417">
    <property type="entry name" value="P-loop_NTPase"/>
</dbReference>
<dbReference type="HAMAP" id="MF_00377">
    <property type="entry name" value="DnaA_bact"/>
    <property type="match status" value="1"/>
</dbReference>
<dbReference type="CDD" id="cd06571">
    <property type="entry name" value="Bac_DnaA_C"/>
    <property type="match status" value="1"/>
</dbReference>
<dbReference type="NCBIfam" id="TIGR00362">
    <property type="entry name" value="DnaA"/>
    <property type="match status" value="1"/>
</dbReference>
<evidence type="ECO:0000256" key="7">
    <source>
        <dbReference type="ARBA" id="ARBA00023125"/>
    </source>
</evidence>
<dbReference type="InterPro" id="IPR020591">
    <property type="entry name" value="Chromosome_initiator_DnaA-like"/>
</dbReference>
<evidence type="ECO:0000256" key="5">
    <source>
        <dbReference type="ARBA" id="ARBA00022840"/>
    </source>
</evidence>
<evidence type="ECO:0000256" key="4">
    <source>
        <dbReference type="ARBA" id="ARBA00022741"/>
    </source>
</evidence>
<evidence type="ECO:0000256" key="11">
    <source>
        <dbReference type="RuleBase" id="RU004227"/>
    </source>
</evidence>
<comment type="domain">
    <text evidence="8">Domain I is involved in oligomerization and binding regulators, domain II is flexibile and of varying length in different bacteria, domain III forms the AAA+ region, while domain IV binds dsDNA.</text>
</comment>
<keyword evidence="5 8" id="KW-0067">ATP-binding</keyword>
<comment type="caution">
    <text evidence="14">The sequence shown here is derived from an EMBL/GenBank/DDBJ whole genome shotgun (WGS) entry which is preliminary data.</text>
</comment>
<dbReference type="PROSITE" id="PS01008">
    <property type="entry name" value="DNAA"/>
    <property type="match status" value="1"/>
</dbReference>
<dbReference type="InterPro" id="IPR013317">
    <property type="entry name" value="DnaA_dom"/>
</dbReference>
<evidence type="ECO:0000256" key="6">
    <source>
        <dbReference type="ARBA" id="ARBA00023121"/>
    </source>
</evidence>
<evidence type="ECO:0000256" key="10">
    <source>
        <dbReference type="RuleBase" id="RU000577"/>
    </source>
</evidence>
<dbReference type="GO" id="GO:0005737">
    <property type="term" value="C:cytoplasm"/>
    <property type="evidence" value="ECO:0007669"/>
    <property type="project" value="UniProtKB-SubCell"/>
</dbReference>
<dbReference type="Gene3D" id="1.10.8.60">
    <property type="match status" value="1"/>
</dbReference>
<feature type="domain" description="Chromosomal replication initiator DnaA C-terminal" evidence="13">
    <location>
        <begin position="360"/>
        <end position="429"/>
    </location>
</feature>
<dbReference type="InterPro" id="IPR038454">
    <property type="entry name" value="DnaA_N_sf"/>
</dbReference>
<evidence type="ECO:0000259" key="12">
    <source>
        <dbReference type="SMART" id="SM00382"/>
    </source>
</evidence>
<dbReference type="GO" id="GO:0008289">
    <property type="term" value="F:lipid binding"/>
    <property type="evidence" value="ECO:0007669"/>
    <property type="project" value="UniProtKB-KW"/>
</dbReference>
<dbReference type="PRINTS" id="PR00051">
    <property type="entry name" value="DNAA"/>
</dbReference>
<keyword evidence="2 8" id="KW-0963">Cytoplasm</keyword>
<feature type="binding site" evidence="8">
    <location>
        <position position="167"/>
    </location>
    <ligand>
        <name>ATP</name>
        <dbReference type="ChEBI" id="CHEBI:30616"/>
    </ligand>
</feature>
<dbReference type="EMBL" id="MHCP01000015">
    <property type="protein sequence ID" value="OGY24077.1"/>
    <property type="molecule type" value="Genomic_DNA"/>
</dbReference>
<gene>
    <name evidence="8" type="primary">dnaA</name>
    <name evidence="14" type="ORF">A2172_00850</name>
</gene>
<dbReference type="InterPro" id="IPR013159">
    <property type="entry name" value="DnaA_C"/>
</dbReference>
<dbReference type="Gene3D" id="3.30.300.180">
    <property type="match status" value="1"/>
</dbReference>
<evidence type="ECO:0000256" key="2">
    <source>
        <dbReference type="ARBA" id="ARBA00022490"/>
    </source>
</evidence>
<dbReference type="GO" id="GO:0005524">
    <property type="term" value="F:ATP binding"/>
    <property type="evidence" value="ECO:0007669"/>
    <property type="project" value="UniProtKB-UniRule"/>
</dbReference>
<dbReference type="AlphaFoldDB" id="A0A1G1W9S0"/>
<organism evidence="14 15">
    <name type="scientific">Candidatus Woykebacteria bacterium RBG_13_40_15</name>
    <dbReference type="NCBI Taxonomy" id="1802593"/>
    <lineage>
        <taxon>Bacteria</taxon>
        <taxon>Candidatus Woykeibacteriota</taxon>
    </lineage>
</organism>
<dbReference type="STRING" id="1802593.A2172_00850"/>
<evidence type="ECO:0000313" key="15">
    <source>
        <dbReference type="Proteomes" id="UP000176631"/>
    </source>
</evidence>
<evidence type="ECO:0000256" key="3">
    <source>
        <dbReference type="ARBA" id="ARBA00022705"/>
    </source>
</evidence>
<evidence type="ECO:0000256" key="8">
    <source>
        <dbReference type="HAMAP-Rule" id="MF_00377"/>
    </source>
</evidence>
<dbReference type="GO" id="GO:0006275">
    <property type="term" value="P:regulation of DNA replication"/>
    <property type="evidence" value="ECO:0007669"/>
    <property type="project" value="UniProtKB-UniRule"/>
</dbReference>
<dbReference type="InterPro" id="IPR001957">
    <property type="entry name" value="Chromosome_initiator_DnaA"/>
</dbReference>
<name>A0A1G1W9S0_9BACT</name>
<feature type="binding site" evidence="8">
    <location>
        <position position="165"/>
    </location>
    <ligand>
        <name>ATP</name>
        <dbReference type="ChEBI" id="CHEBI:30616"/>
    </ligand>
</feature>
<evidence type="ECO:0000256" key="1">
    <source>
        <dbReference type="ARBA" id="ARBA00006583"/>
    </source>
</evidence>
<dbReference type="Gene3D" id="3.40.50.300">
    <property type="entry name" value="P-loop containing nucleotide triphosphate hydrolases"/>
    <property type="match status" value="1"/>
</dbReference>
<dbReference type="SUPFAM" id="SSF52540">
    <property type="entry name" value="P-loop containing nucleoside triphosphate hydrolases"/>
    <property type="match status" value="1"/>
</dbReference>